<organism evidence="1">
    <name type="scientific">uncultured Rubrobacteraceae bacterium</name>
    <dbReference type="NCBI Taxonomy" id="349277"/>
    <lineage>
        <taxon>Bacteria</taxon>
        <taxon>Bacillati</taxon>
        <taxon>Actinomycetota</taxon>
        <taxon>Rubrobacteria</taxon>
        <taxon>Rubrobacterales</taxon>
        <taxon>Rubrobacteraceae</taxon>
        <taxon>environmental samples</taxon>
    </lineage>
</organism>
<dbReference type="EMBL" id="CADCUW010000495">
    <property type="protein sequence ID" value="CAA9442927.1"/>
    <property type="molecule type" value="Genomic_DNA"/>
</dbReference>
<evidence type="ECO:0000313" key="1">
    <source>
        <dbReference type="EMBL" id="CAA9442927.1"/>
    </source>
</evidence>
<name>A0A6J4QL02_9ACTN</name>
<accession>A0A6J4QL02</accession>
<gene>
    <name evidence="1" type="ORF">AVDCRST_MAG01-01-3817</name>
</gene>
<reference evidence="1" key="1">
    <citation type="submission" date="2020-02" db="EMBL/GenBank/DDBJ databases">
        <authorList>
            <person name="Meier V. D."/>
        </authorList>
    </citation>
    <scope>NUCLEOTIDE SEQUENCE</scope>
    <source>
        <strain evidence="1">AVDCRST_MAG01</strain>
    </source>
</reference>
<sequence>MGRSVAASALSLGLIHQSVWKGRSPGFAWPRPAVLRSLAAMRLLLRR</sequence>
<proteinExistence type="predicted"/>
<dbReference type="AlphaFoldDB" id="A0A6J4QL02"/>
<protein>
    <submittedName>
        <fullName evidence="1">Uncharacterized protein</fullName>
    </submittedName>
</protein>